<organism evidence="2 3">
    <name type="scientific">Altererythrobacter lutimaris</name>
    <dbReference type="NCBI Taxonomy" id="2743979"/>
    <lineage>
        <taxon>Bacteria</taxon>
        <taxon>Pseudomonadati</taxon>
        <taxon>Pseudomonadota</taxon>
        <taxon>Alphaproteobacteria</taxon>
        <taxon>Sphingomonadales</taxon>
        <taxon>Erythrobacteraceae</taxon>
        <taxon>Altererythrobacter</taxon>
    </lineage>
</organism>
<dbReference type="EMBL" id="JABWTA010000001">
    <property type="protein sequence ID" value="NVE95527.1"/>
    <property type="molecule type" value="Genomic_DNA"/>
</dbReference>
<dbReference type="SMART" id="SM00342">
    <property type="entry name" value="HTH_ARAC"/>
    <property type="match status" value="1"/>
</dbReference>
<comment type="caution">
    <text evidence="2">The sequence shown here is derived from an EMBL/GenBank/DDBJ whole genome shotgun (WGS) entry which is preliminary data.</text>
</comment>
<dbReference type="GO" id="GO:0043565">
    <property type="term" value="F:sequence-specific DNA binding"/>
    <property type="evidence" value="ECO:0007669"/>
    <property type="project" value="InterPro"/>
</dbReference>
<dbReference type="Gene3D" id="1.10.10.60">
    <property type="entry name" value="Homeodomain-like"/>
    <property type="match status" value="1"/>
</dbReference>
<gene>
    <name evidence="2" type="ORF">HUO12_11510</name>
</gene>
<feature type="domain" description="HTH araC/xylS-type" evidence="1">
    <location>
        <begin position="172"/>
        <end position="271"/>
    </location>
</feature>
<dbReference type="Pfam" id="PF12833">
    <property type="entry name" value="HTH_18"/>
    <property type="match status" value="1"/>
</dbReference>
<dbReference type="GO" id="GO:0003700">
    <property type="term" value="F:DNA-binding transcription factor activity"/>
    <property type="evidence" value="ECO:0007669"/>
    <property type="project" value="InterPro"/>
</dbReference>
<proteinExistence type="predicted"/>
<dbReference type="AlphaFoldDB" id="A0A850H8Q3"/>
<dbReference type="InterPro" id="IPR018060">
    <property type="entry name" value="HTH_AraC"/>
</dbReference>
<reference evidence="2 3" key="1">
    <citation type="submission" date="2020-06" db="EMBL/GenBank/DDBJ databases">
        <title>Altererythrobacter lutimaris sp. nov., a marine bacterium isolated from a tidal flat.</title>
        <authorList>
            <person name="Kim D."/>
            <person name="Yoo Y."/>
            <person name="Kim J.-J."/>
        </authorList>
    </citation>
    <scope>NUCLEOTIDE SEQUENCE [LARGE SCALE GENOMIC DNA]</scope>
    <source>
        <strain evidence="2 3">JGD-16</strain>
    </source>
</reference>
<dbReference type="PROSITE" id="PS01124">
    <property type="entry name" value="HTH_ARAC_FAMILY_2"/>
    <property type="match status" value="1"/>
</dbReference>
<evidence type="ECO:0000259" key="1">
    <source>
        <dbReference type="PROSITE" id="PS01124"/>
    </source>
</evidence>
<keyword evidence="3" id="KW-1185">Reference proteome</keyword>
<accession>A0A850H8Q3</accession>
<evidence type="ECO:0000313" key="3">
    <source>
        <dbReference type="Proteomes" id="UP000546031"/>
    </source>
</evidence>
<evidence type="ECO:0000313" key="2">
    <source>
        <dbReference type="EMBL" id="NVE95527.1"/>
    </source>
</evidence>
<protein>
    <submittedName>
        <fullName evidence="2">AraC family transcriptional regulator</fullName>
    </submittedName>
</protein>
<name>A0A850H8Q3_9SPHN</name>
<sequence>MARENANRGANRSHRVRSRFFAPPEQFDGCFTTFYRLELEVDKGRQVTDYLQPEWGNIRFFAGSVPTGSIARSKLDGARCVATGPSSKPLKFSLGSAKMWGIGFLPLGWARFVRSDAAKLANVLADAEKHPAFQHLSGICEVLCDEDATDEEQFAAIVSLMGKTMQPTRDDEKIRQVHRALLEEELVSVTEFAERSRMSVRTLERITQRYFGFAPKLLMRRQRFMRSLVHFMLHPGKKWTDAMDGHYHDQAQFSREFTEFMTMSPSAYAALDHPILDSFVQARARIWGSAAQTLDKPG</sequence>
<dbReference type="Proteomes" id="UP000546031">
    <property type="component" value="Unassembled WGS sequence"/>
</dbReference>